<gene>
    <name evidence="1" type="ORF">IIC_05303</name>
</gene>
<evidence type="ECO:0000313" key="2">
    <source>
        <dbReference type="Proteomes" id="UP000014040"/>
    </source>
</evidence>
<sequence>MNINIDNIAFEYITTYCDGYQLNDFNPSMVSVHYTLTKRNNVLSGVLTISFDEYKELTYNGLIDKVKEYVT</sequence>
<dbReference type="RefSeq" id="WP_016103018.1">
    <property type="nucleotide sequence ID" value="NZ_KB976283.1"/>
</dbReference>
<reference evidence="1 2" key="1">
    <citation type="submission" date="2012-12" db="EMBL/GenBank/DDBJ databases">
        <title>The Genome Sequence of Bacillus cereus VD021.</title>
        <authorList>
            <consortium name="The Broad Institute Genome Sequencing Platform"/>
            <consortium name="The Broad Institute Genome Sequencing Center for Infectious Disease"/>
            <person name="Feldgarden M."/>
            <person name="Van der Auwera G.A."/>
            <person name="Mahillon J."/>
            <person name="Duprez V."/>
            <person name="Timmery S."/>
            <person name="Mattelet C."/>
            <person name="Dierick K."/>
            <person name="Sun M."/>
            <person name="Yu Z."/>
            <person name="Zhu L."/>
            <person name="Hu X."/>
            <person name="Shank E.B."/>
            <person name="Swiecicka I."/>
            <person name="Hansen B.M."/>
            <person name="Andrup L."/>
            <person name="Walker B."/>
            <person name="Young S.K."/>
            <person name="Zeng Q."/>
            <person name="Gargeya S."/>
            <person name="Fitzgerald M."/>
            <person name="Haas B."/>
            <person name="Abouelleil A."/>
            <person name="Alvarado L."/>
            <person name="Arachchi H.M."/>
            <person name="Berlin A.M."/>
            <person name="Chapman S.B."/>
            <person name="Dewar J."/>
            <person name="Goldberg J."/>
            <person name="Griggs A."/>
            <person name="Gujja S."/>
            <person name="Hansen M."/>
            <person name="Howarth C."/>
            <person name="Imamovic A."/>
            <person name="Larimer J."/>
            <person name="McCowan C."/>
            <person name="Murphy C."/>
            <person name="Neiman D."/>
            <person name="Pearson M."/>
            <person name="Priest M."/>
            <person name="Roberts A."/>
            <person name="Saif S."/>
            <person name="Shea T."/>
            <person name="Sisk P."/>
            <person name="Sykes S."/>
            <person name="Wortman J."/>
            <person name="Nusbaum C."/>
            <person name="Birren B."/>
        </authorList>
    </citation>
    <scope>NUCLEOTIDE SEQUENCE [LARGE SCALE GENOMIC DNA]</scope>
    <source>
        <strain evidence="1 2">VD021</strain>
    </source>
</reference>
<dbReference type="Proteomes" id="UP000014040">
    <property type="component" value="Unassembled WGS sequence"/>
</dbReference>
<dbReference type="HOGENOM" id="CLU_202323_0_0_9"/>
<proteinExistence type="predicted"/>
<accession>R8H2D3</accession>
<protein>
    <submittedName>
        <fullName evidence="1">Uncharacterized protein</fullName>
    </submittedName>
</protein>
<dbReference type="EMBL" id="AHES01000067">
    <property type="protein sequence ID" value="EOO67042.1"/>
    <property type="molecule type" value="Genomic_DNA"/>
</dbReference>
<dbReference type="AlphaFoldDB" id="R8H2D3"/>
<name>R8H2D3_BACCE</name>
<evidence type="ECO:0000313" key="1">
    <source>
        <dbReference type="EMBL" id="EOO67042.1"/>
    </source>
</evidence>
<comment type="caution">
    <text evidence="1">The sequence shown here is derived from an EMBL/GenBank/DDBJ whole genome shotgun (WGS) entry which is preliminary data.</text>
</comment>
<organism evidence="1 2">
    <name type="scientific">Bacillus cereus VD021</name>
    <dbReference type="NCBI Taxonomy" id="1053224"/>
    <lineage>
        <taxon>Bacteria</taxon>
        <taxon>Bacillati</taxon>
        <taxon>Bacillota</taxon>
        <taxon>Bacilli</taxon>
        <taxon>Bacillales</taxon>
        <taxon>Bacillaceae</taxon>
        <taxon>Bacillus</taxon>
        <taxon>Bacillus cereus group</taxon>
    </lineage>
</organism>